<keyword evidence="13 17" id="KW-0961">Cell wall biogenesis/degradation</keyword>
<feature type="transmembrane region" description="Helical" evidence="17">
    <location>
        <begin position="238"/>
        <end position="258"/>
    </location>
</feature>
<evidence type="ECO:0000256" key="2">
    <source>
        <dbReference type="ARBA" id="ARBA00010621"/>
    </source>
</evidence>
<keyword evidence="8 17" id="KW-0133">Cell shape</keyword>
<feature type="transmembrane region" description="Helical" evidence="17">
    <location>
        <begin position="41"/>
        <end position="59"/>
    </location>
</feature>
<dbReference type="Pfam" id="PF02673">
    <property type="entry name" value="BacA"/>
    <property type="match status" value="1"/>
</dbReference>
<dbReference type="PANTHER" id="PTHR30622">
    <property type="entry name" value="UNDECAPRENYL-DIPHOSPHATASE"/>
    <property type="match status" value="1"/>
</dbReference>
<evidence type="ECO:0000256" key="6">
    <source>
        <dbReference type="ARBA" id="ARBA00022692"/>
    </source>
</evidence>
<evidence type="ECO:0000256" key="12">
    <source>
        <dbReference type="ARBA" id="ARBA00023251"/>
    </source>
</evidence>
<evidence type="ECO:0000256" key="16">
    <source>
        <dbReference type="ARBA" id="ARBA00047594"/>
    </source>
</evidence>
<dbReference type="GO" id="GO:0008360">
    <property type="term" value="P:regulation of cell shape"/>
    <property type="evidence" value="ECO:0007669"/>
    <property type="project" value="UniProtKB-KW"/>
</dbReference>
<dbReference type="InterPro" id="IPR003824">
    <property type="entry name" value="UppP"/>
</dbReference>
<feature type="transmembrane region" description="Helical" evidence="17">
    <location>
        <begin position="178"/>
        <end position="196"/>
    </location>
</feature>
<dbReference type="AlphaFoldDB" id="A0A1I4F637"/>
<comment type="miscellaneous">
    <text evidence="17">Bacitracin is thought to be involved in the inhibition of peptidoglycan synthesis by sequestering undecaprenyl diphosphate, thereby reducing the pool of lipid carrier available.</text>
</comment>
<evidence type="ECO:0000256" key="14">
    <source>
        <dbReference type="ARBA" id="ARBA00032707"/>
    </source>
</evidence>
<dbReference type="EC" id="3.6.1.27" evidence="3 17"/>
<keyword evidence="11 17" id="KW-0472">Membrane</keyword>
<evidence type="ECO:0000313" key="19">
    <source>
        <dbReference type="Proteomes" id="UP000199006"/>
    </source>
</evidence>
<keyword evidence="10 17" id="KW-1133">Transmembrane helix</keyword>
<dbReference type="GO" id="GO:0009252">
    <property type="term" value="P:peptidoglycan biosynthetic process"/>
    <property type="evidence" value="ECO:0007669"/>
    <property type="project" value="UniProtKB-KW"/>
</dbReference>
<dbReference type="STRING" id="29563.SAMN02983006_00255"/>
<evidence type="ECO:0000256" key="8">
    <source>
        <dbReference type="ARBA" id="ARBA00022960"/>
    </source>
</evidence>
<dbReference type="GO" id="GO:0046677">
    <property type="term" value="P:response to antibiotic"/>
    <property type="evidence" value="ECO:0007669"/>
    <property type="project" value="UniProtKB-UniRule"/>
</dbReference>
<dbReference type="Proteomes" id="UP000199006">
    <property type="component" value="Unassembled WGS sequence"/>
</dbReference>
<evidence type="ECO:0000256" key="4">
    <source>
        <dbReference type="ARBA" id="ARBA00021581"/>
    </source>
</evidence>
<keyword evidence="9 17" id="KW-0573">Peptidoglycan synthesis</keyword>
<dbReference type="EMBL" id="FOTI01000002">
    <property type="protein sequence ID" value="SFL13374.1"/>
    <property type="molecule type" value="Genomic_DNA"/>
</dbReference>
<feature type="transmembrane region" description="Helical" evidence="17">
    <location>
        <begin position="105"/>
        <end position="122"/>
    </location>
</feature>
<dbReference type="GO" id="GO:0005886">
    <property type="term" value="C:plasma membrane"/>
    <property type="evidence" value="ECO:0007669"/>
    <property type="project" value="UniProtKB-SubCell"/>
</dbReference>
<accession>A0A1I4F637</accession>
<sequence>MNFFEAVLLGVIQGLTEFIPVSSSGHLVITQYFLNIKQDQMLFNIILHMGTLVPIFIIFGDDIKDIISFKPSKRKETCYILLAIIPTGIIGVLFEDFFANLFANAYLTALMLLVTGFILYFTEKIATGNKKVNELKFWQPILIGLAQSFAIIPGISRSGTTIAASLTQKLSRKEAARFSFLISVPVIGGAGFLQLLDLLKVGSFDLPFKIIFTGFLTAAVSGYFAIKILLKILAEKKLNYFAYYCWLVAVIVILINYLN</sequence>
<feature type="transmembrane region" description="Helical" evidence="17">
    <location>
        <begin position="79"/>
        <end position="99"/>
    </location>
</feature>
<evidence type="ECO:0000256" key="11">
    <source>
        <dbReference type="ARBA" id="ARBA00023136"/>
    </source>
</evidence>
<evidence type="ECO:0000256" key="9">
    <source>
        <dbReference type="ARBA" id="ARBA00022984"/>
    </source>
</evidence>
<organism evidence="18 19">
    <name type="scientific">Halanaerobium salsuginis</name>
    <dbReference type="NCBI Taxonomy" id="29563"/>
    <lineage>
        <taxon>Bacteria</taxon>
        <taxon>Bacillati</taxon>
        <taxon>Bacillota</taxon>
        <taxon>Clostridia</taxon>
        <taxon>Halanaerobiales</taxon>
        <taxon>Halanaerobiaceae</taxon>
        <taxon>Halanaerobium</taxon>
    </lineage>
</organism>
<dbReference type="PANTHER" id="PTHR30622:SF4">
    <property type="entry name" value="UNDECAPRENYL-DIPHOSPHATASE"/>
    <property type="match status" value="1"/>
</dbReference>
<comment type="similarity">
    <text evidence="2 17">Belongs to the UppP family.</text>
</comment>
<evidence type="ECO:0000256" key="15">
    <source>
        <dbReference type="ARBA" id="ARBA00032932"/>
    </source>
</evidence>
<proteinExistence type="inferred from homology"/>
<evidence type="ECO:0000256" key="3">
    <source>
        <dbReference type="ARBA" id="ARBA00012374"/>
    </source>
</evidence>
<gene>
    <name evidence="17" type="primary">uppP</name>
    <name evidence="18" type="ORF">SAMN02983006_00255</name>
</gene>
<comment type="function">
    <text evidence="17">Catalyzes the dephosphorylation of undecaprenyl diphosphate (UPP). Confers resistance to bacitracin.</text>
</comment>
<protein>
    <recommendedName>
        <fullName evidence="4 17">Undecaprenyl-diphosphatase</fullName>
        <ecNumber evidence="3 17">3.6.1.27</ecNumber>
    </recommendedName>
    <alternativeName>
        <fullName evidence="15 17">Bacitracin resistance protein</fullName>
    </alternativeName>
    <alternativeName>
        <fullName evidence="14 17">Undecaprenyl pyrophosphate phosphatase</fullName>
    </alternativeName>
</protein>
<dbReference type="HAMAP" id="MF_01006">
    <property type="entry name" value="Undec_diphosphatase"/>
    <property type="match status" value="1"/>
</dbReference>
<evidence type="ECO:0000256" key="7">
    <source>
        <dbReference type="ARBA" id="ARBA00022801"/>
    </source>
</evidence>
<feature type="transmembrane region" description="Helical" evidence="17">
    <location>
        <begin position="208"/>
        <end position="226"/>
    </location>
</feature>
<dbReference type="GO" id="GO:0071555">
    <property type="term" value="P:cell wall organization"/>
    <property type="evidence" value="ECO:0007669"/>
    <property type="project" value="UniProtKB-KW"/>
</dbReference>
<keyword evidence="6 17" id="KW-0812">Transmembrane</keyword>
<comment type="catalytic activity">
    <reaction evidence="16 17">
        <text>di-trans,octa-cis-undecaprenyl diphosphate + H2O = di-trans,octa-cis-undecaprenyl phosphate + phosphate + H(+)</text>
        <dbReference type="Rhea" id="RHEA:28094"/>
        <dbReference type="ChEBI" id="CHEBI:15377"/>
        <dbReference type="ChEBI" id="CHEBI:15378"/>
        <dbReference type="ChEBI" id="CHEBI:43474"/>
        <dbReference type="ChEBI" id="CHEBI:58405"/>
        <dbReference type="ChEBI" id="CHEBI:60392"/>
        <dbReference type="EC" id="3.6.1.27"/>
    </reaction>
</comment>
<dbReference type="GO" id="GO:0050380">
    <property type="term" value="F:undecaprenyl-diphosphatase activity"/>
    <property type="evidence" value="ECO:0007669"/>
    <property type="project" value="UniProtKB-UniRule"/>
</dbReference>
<evidence type="ECO:0000256" key="13">
    <source>
        <dbReference type="ARBA" id="ARBA00023316"/>
    </source>
</evidence>
<evidence type="ECO:0000256" key="10">
    <source>
        <dbReference type="ARBA" id="ARBA00022989"/>
    </source>
</evidence>
<reference evidence="18 19" key="1">
    <citation type="submission" date="2016-10" db="EMBL/GenBank/DDBJ databases">
        <authorList>
            <person name="de Groot N.N."/>
        </authorList>
    </citation>
    <scope>NUCLEOTIDE SEQUENCE [LARGE SCALE GENOMIC DNA]</scope>
    <source>
        <strain evidence="18 19">ATCC 51327</strain>
    </source>
</reference>
<comment type="subcellular location">
    <subcellularLocation>
        <location evidence="1 17">Cell membrane</location>
        <topology evidence="1 17">Multi-pass membrane protein</topology>
    </subcellularLocation>
</comment>
<name>A0A1I4F637_9FIRM</name>
<keyword evidence="5 17" id="KW-1003">Cell membrane</keyword>
<dbReference type="RefSeq" id="WP_089858409.1">
    <property type="nucleotide sequence ID" value="NZ_FOTI01000002.1"/>
</dbReference>
<keyword evidence="12 17" id="KW-0046">Antibiotic resistance</keyword>
<evidence type="ECO:0000256" key="17">
    <source>
        <dbReference type="HAMAP-Rule" id="MF_01006"/>
    </source>
</evidence>
<evidence type="ECO:0000256" key="5">
    <source>
        <dbReference type="ARBA" id="ARBA00022475"/>
    </source>
</evidence>
<keyword evidence="7 17" id="KW-0378">Hydrolase</keyword>
<evidence type="ECO:0000313" key="18">
    <source>
        <dbReference type="EMBL" id="SFL13374.1"/>
    </source>
</evidence>
<dbReference type="OrthoDB" id="9808289at2"/>
<evidence type="ECO:0000256" key="1">
    <source>
        <dbReference type="ARBA" id="ARBA00004651"/>
    </source>
</evidence>
<keyword evidence="19" id="KW-1185">Reference proteome</keyword>